<reference evidence="4 5" key="1">
    <citation type="journal article" date="2019" name="Genome Biol. Evol.">
        <title>The Rhododendron genome and chromosomal organization provide insight into shared whole-genome duplications across the heath family (Ericaceae).</title>
        <authorList>
            <person name="Soza V.L."/>
            <person name="Lindsley D."/>
            <person name="Waalkes A."/>
            <person name="Ramage E."/>
            <person name="Patwardhan R.P."/>
            <person name="Burton J.N."/>
            <person name="Adey A."/>
            <person name="Kumar A."/>
            <person name="Qiu R."/>
            <person name="Shendure J."/>
            <person name="Hall B."/>
        </authorList>
    </citation>
    <scope>NUCLEOTIDE SEQUENCE [LARGE SCALE GENOMIC DNA]</scope>
    <source>
        <strain evidence="4">RSF 1966-606</strain>
    </source>
</reference>
<feature type="compositionally biased region" description="Basic and acidic residues" evidence="1">
    <location>
        <begin position="536"/>
        <end position="546"/>
    </location>
</feature>
<organism evidence="4 5">
    <name type="scientific">Rhododendron williamsianum</name>
    <dbReference type="NCBI Taxonomy" id="262921"/>
    <lineage>
        <taxon>Eukaryota</taxon>
        <taxon>Viridiplantae</taxon>
        <taxon>Streptophyta</taxon>
        <taxon>Embryophyta</taxon>
        <taxon>Tracheophyta</taxon>
        <taxon>Spermatophyta</taxon>
        <taxon>Magnoliopsida</taxon>
        <taxon>eudicotyledons</taxon>
        <taxon>Gunneridae</taxon>
        <taxon>Pentapetalae</taxon>
        <taxon>asterids</taxon>
        <taxon>Ericales</taxon>
        <taxon>Ericaceae</taxon>
        <taxon>Ericoideae</taxon>
        <taxon>Rhodoreae</taxon>
        <taxon>Rhododendron</taxon>
    </lineage>
</organism>
<keyword evidence="5" id="KW-1185">Reference proteome</keyword>
<dbReference type="SUPFAM" id="SSF47592">
    <property type="entry name" value="SWIB/MDM2 domain"/>
    <property type="match status" value="1"/>
</dbReference>
<sequence>MYWFRQCLKAYHARCVGKDESFFDSGNRWSCKWHSCLICHNCSKFHCFCCPNAVCKRCMIYTKFSCVRGEKGFCNHCLKLALLSEENVDVDSDGEQVDFKDRETYEGLFMEYWEIIKKQEGLTLEDLRFAHAQLKKGENIKSDSYVVESEEDEDIELRSDYEDEDDVKERKPMKKIKKSKGQQLVMKRKVVPNKREFVGWGSKSLIDFLASIGKDTSTELSQVQVSNIITAYINENRLFDSEKKRKILCDDRLKSVLARKTVNRNKIYDLLEPHFVDNLESSEDEFEYSSEDKDENVLVACKKQKKLSTCGKIQEKEEMYNAPQSCFASITSENIKLVYLRRSLVQELLKQLGNFEGKLLGSFVRVRSKFVDFTQRSSHQLLQVTGMRKVTVGETKTEILLQVPNMSIDIGVDMLSDDNFSEVKLVFLVVLVSHSFLFVLHFVFFQIFTSYSPEECEDLRQKVKDGLLRKLTIVELEHKAKSLHEDITNHWINRQLALLQNLIDRANEKGWRREYPFVICCKMLNVAEVESMSNDAIKESKQEDGSSPKSILMESSESPGDDRGGSGIPSGITDAG</sequence>
<gene>
    <name evidence="4" type="ORF">C3L33_21556</name>
</gene>
<dbReference type="Pfam" id="PF02201">
    <property type="entry name" value="SWIB"/>
    <property type="match status" value="1"/>
</dbReference>
<feature type="compositionally biased region" description="Polar residues" evidence="1">
    <location>
        <begin position="547"/>
        <end position="558"/>
    </location>
</feature>
<dbReference type="Gene3D" id="3.90.70.200">
    <property type="entry name" value="Plus-3 domain"/>
    <property type="match status" value="1"/>
</dbReference>
<dbReference type="PROSITE" id="PS51925">
    <property type="entry name" value="SWIB_MDM2"/>
    <property type="match status" value="1"/>
</dbReference>
<evidence type="ECO:0000259" key="2">
    <source>
        <dbReference type="PROSITE" id="PS51360"/>
    </source>
</evidence>
<protein>
    <submittedName>
        <fullName evidence="4">Uncharacterized protein</fullName>
    </submittedName>
</protein>
<dbReference type="SUPFAM" id="SSF159042">
    <property type="entry name" value="Plus3-like"/>
    <property type="match status" value="1"/>
</dbReference>
<dbReference type="InterPro" id="IPR058668">
    <property type="entry name" value="NERD_dom"/>
</dbReference>
<feature type="non-terminal residue" evidence="4">
    <location>
        <position position="576"/>
    </location>
</feature>
<feature type="domain" description="DM2" evidence="3">
    <location>
        <begin position="194"/>
        <end position="277"/>
    </location>
</feature>
<dbReference type="EMBL" id="QEFC01003749">
    <property type="protein sequence ID" value="KAE9446535.1"/>
    <property type="molecule type" value="Genomic_DNA"/>
</dbReference>
<dbReference type="PANTHER" id="PTHR46851:SF23">
    <property type="entry name" value="SWIB_MDM2 DOMAIN-CONTAINING PROTEIN"/>
    <property type="match status" value="1"/>
</dbReference>
<proteinExistence type="predicted"/>
<dbReference type="InterPro" id="IPR045894">
    <property type="entry name" value="At5g08430-like"/>
</dbReference>
<dbReference type="InterPro" id="IPR036128">
    <property type="entry name" value="Plus3-like_sf"/>
</dbReference>
<dbReference type="PANTHER" id="PTHR46851">
    <property type="entry name" value="OS01G0884500 PROTEIN"/>
    <property type="match status" value="1"/>
</dbReference>
<evidence type="ECO:0000259" key="3">
    <source>
        <dbReference type="PROSITE" id="PS51925"/>
    </source>
</evidence>
<feature type="region of interest" description="Disordered" evidence="1">
    <location>
        <begin position="535"/>
        <end position="576"/>
    </location>
</feature>
<dbReference type="Pfam" id="PF03126">
    <property type="entry name" value="Plus-3"/>
    <property type="match status" value="1"/>
</dbReference>
<feature type="domain" description="Plus3" evidence="2">
    <location>
        <begin position="329"/>
        <end position="464"/>
    </location>
</feature>
<evidence type="ECO:0000256" key="1">
    <source>
        <dbReference type="SAM" id="MobiDB-lite"/>
    </source>
</evidence>
<name>A0A6A4KKU3_9ERIC</name>
<dbReference type="InterPro" id="IPR013083">
    <property type="entry name" value="Znf_RING/FYVE/PHD"/>
</dbReference>
<evidence type="ECO:0000313" key="4">
    <source>
        <dbReference type="EMBL" id="KAE9446535.1"/>
    </source>
</evidence>
<dbReference type="Gene3D" id="3.30.40.10">
    <property type="entry name" value="Zinc/RING finger domain, C3HC4 (zinc finger)"/>
    <property type="match status" value="1"/>
</dbReference>
<dbReference type="SMART" id="SM00719">
    <property type="entry name" value="Plus3"/>
    <property type="match status" value="1"/>
</dbReference>
<dbReference type="InterPro" id="IPR004343">
    <property type="entry name" value="Plus-3_dom"/>
</dbReference>
<dbReference type="GO" id="GO:0003677">
    <property type="term" value="F:DNA binding"/>
    <property type="evidence" value="ECO:0007669"/>
    <property type="project" value="InterPro"/>
</dbReference>
<dbReference type="InterPro" id="IPR003121">
    <property type="entry name" value="SWIB_MDM2_domain"/>
</dbReference>
<feature type="non-terminal residue" evidence="4">
    <location>
        <position position="1"/>
    </location>
</feature>
<dbReference type="InterPro" id="IPR036885">
    <property type="entry name" value="SWIB_MDM2_dom_sf"/>
</dbReference>
<dbReference type="Pfam" id="PF25980">
    <property type="entry name" value="NERD_plant"/>
    <property type="match status" value="1"/>
</dbReference>
<dbReference type="AlphaFoldDB" id="A0A6A4KKU3"/>
<dbReference type="CDD" id="cd10567">
    <property type="entry name" value="SWIB-MDM2_like"/>
    <property type="match status" value="1"/>
</dbReference>
<dbReference type="PROSITE" id="PS51360">
    <property type="entry name" value="PLUS3"/>
    <property type="match status" value="1"/>
</dbReference>
<evidence type="ECO:0000313" key="5">
    <source>
        <dbReference type="Proteomes" id="UP000428333"/>
    </source>
</evidence>
<dbReference type="Proteomes" id="UP000428333">
    <property type="component" value="Linkage Group LG13"/>
</dbReference>
<accession>A0A6A4KKU3</accession>
<comment type="caution">
    <text evidence="4">The sequence shown here is derived from an EMBL/GenBank/DDBJ whole genome shotgun (WGS) entry which is preliminary data.</text>
</comment>
<dbReference type="Gene3D" id="1.10.245.10">
    <property type="entry name" value="SWIB/MDM2 domain"/>
    <property type="match status" value="1"/>
</dbReference>
<dbReference type="OrthoDB" id="1870062at2759"/>